<reference evidence="14 15" key="1">
    <citation type="submission" date="2019-04" db="EMBL/GenBank/DDBJ databases">
        <authorList>
            <person name="Seth-Smith MB H."/>
            <person name="Seth-Smith H."/>
        </authorList>
    </citation>
    <scope>NUCLEOTIDE SEQUENCE [LARGE SCALE GENOMIC DNA]</scope>
    <source>
        <strain evidence="14">USB-603019</strain>
    </source>
</reference>
<evidence type="ECO:0000256" key="7">
    <source>
        <dbReference type="ARBA" id="ARBA00022605"/>
    </source>
</evidence>
<dbReference type="PIRSF" id="PIRSF500824">
    <property type="entry name" value="TrpB_prok"/>
    <property type="match status" value="1"/>
</dbReference>
<dbReference type="PANTHER" id="PTHR48077:SF6">
    <property type="entry name" value="TRYPTOPHAN SYNTHASE"/>
    <property type="match status" value="1"/>
</dbReference>
<dbReference type="SUPFAM" id="SSF53686">
    <property type="entry name" value="Tryptophan synthase beta subunit-like PLP-dependent enzymes"/>
    <property type="match status" value="1"/>
</dbReference>
<keyword evidence="15" id="KW-1185">Reference proteome</keyword>
<dbReference type="PIRSF" id="PIRSF001413">
    <property type="entry name" value="Trp_syn_beta"/>
    <property type="match status" value="1"/>
</dbReference>
<evidence type="ECO:0000313" key="14">
    <source>
        <dbReference type="EMBL" id="VHO01254.1"/>
    </source>
</evidence>
<dbReference type="InterPro" id="IPR001926">
    <property type="entry name" value="TrpB-like_PALP"/>
</dbReference>
<comment type="catalytic activity">
    <reaction evidence="12">
        <text>(1S,2R)-1-C-(indol-3-yl)glycerol 3-phosphate + L-serine = D-glyceraldehyde 3-phosphate + L-tryptophan + H2O</text>
        <dbReference type="Rhea" id="RHEA:10532"/>
        <dbReference type="ChEBI" id="CHEBI:15377"/>
        <dbReference type="ChEBI" id="CHEBI:33384"/>
        <dbReference type="ChEBI" id="CHEBI:57912"/>
        <dbReference type="ChEBI" id="CHEBI:58866"/>
        <dbReference type="ChEBI" id="CHEBI:59776"/>
        <dbReference type="EC" id="4.2.1.20"/>
    </reaction>
</comment>
<dbReference type="GO" id="GO:0030170">
    <property type="term" value="F:pyridoxal phosphate binding"/>
    <property type="evidence" value="ECO:0007669"/>
    <property type="project" value="InterPro"/>
</dbReference>
<dbReference type="Pfam" id="PF00291">
    <property type="entry name" value="PALP"/>
    <property type="match status" value="1"/>
</dbReference>
<organism evidence="14 15">
    <name type="scientific">Lawsonella clevelandensis</name>
    <dbReference type="NCBI Taxonomy" id="1528099"/>
    <lineage>
        <taxon>Bacteria</taxon>
        <taxon>Bacillati</taxon>
        <taxon>Actinomycetota</taxon>
        <taxon>Actinomycetes</taxon>
        <taxon>Mycobacteriales</taxon>
        <taxon>Lawsonellaceae</taxon>
        <taxon>Lawsonella</taxon>
    </lineage>
</organism>
<evidence type="ECO:0000256" key="2">
    <source>
        <dbReference type="ARBA" id="ARBA00002786"/>
    </source>
</evidence>
<dbReference type="EMBL" id="LR584267">
    <property type="protein sequence ID" value="VHO01254.1"/>
    <property type="molecule type" value="Genomic_DNA"/>
</dbReference>
<keyword evidence="7" id="KW-0028">Amino-acid biosynthesis</keyword>
<comment type="function">
    <text evidence="2">The beta subunit is responsible for the synthesis of L-tryptophan from indole and L-serine.</text>
</comment>
<comment type="subunit">
    <text evidence="5">Tetramer of two alpha and two beta chains.</text>
</comment>
<evidence type="ECO:0000256" key="10">
    <source>
        <dbReference type="ARBA" id="ARBA00023141"/>
    </source>
</evidence>
<dbReference type="NCBIfam" id="TIGR01415">
    <property type="entry name" value="trpB_rel"/>
    <property type="match status" value="1"/>
</dbReference>
<keyword evidence="11" id="KW-0456">Lyase</keyword>
<dbReference type="UniPathway" id="UPA00035">
    <property type="reaction ID" value="UER00044"/>
</dbReference>
<dbReference type="NCBIfam" id="NF009057">
    <property type="entry name" value="PRK12391.1"/>
    <property type="match status" value="1"/>
</dbReference>
<dbReference type="PANTHER" id="PTHR48077">
    <property type="entry name" value="TRYPTOPHAN SYNTHASE-RELATED"/>
    <property type="match status" value="1"/>
</dbReference>
<proteinExistence type="inferred from homology"/>
<name>A0A5E3ZY35_9ACTN</name>
<dbReference type="InterPro" id="IPR023026">
    <property type="entry name" value="Trp_synth_beta/beta-like"/>
</dbReference>
<gene>
    <name evidence="14" type="primary">trpB_2</name>
    <name evidence="14" type="ORF">LC603019_01259</name>
</gene>
<keyword evidence="8" id="KW-0822">Tryptophan biosynthesis</keyword>
<keyword evidence="10" id="KW-0057">Aromatic amino acid biosynthesis</keyword>
<comment type="similarity">
    <text evidence="4">Belongs to the TrpB family.</text>
</comment>
<evidence type="ECO:0000256" key="8">
    <source>
        <dbReference type="ARBA" id="ARBA00022822"/>
    </source>
</evidence>
<comment type="cofactor">
    <cofactor evidence="1">
        <name>pyridoxal 5'-phosphate</name>
        <dbReference type="ChEBI" id="CHEBI:597326"/>
    </cofactor>
</comment>
<dbReference type="GO" id="GO:0005737">
    <property type="term" value="C:cytoplasm"/>
    <property type="evidence" value="ECO:0007669"/>
    <property type="project" value="TreeGrafter"/>
</dbReference>
<dbReference type="GO" id="GO:0052684">
    <property type="term" value="F:L-serine hydro-lyase (adding indole, L-tryptophan-forming) activity"/>
    <property type="evidence" value="ECO:0007669"/>
    <property type="project" value="TreeGrafter"/>
</dbReference>
<dbReference type="InterPro" id="IPR036052">
    <property type="entry name" value="TrpB-like_PALP_sf"/>
</dbReference>
<evidence type="ECO:0000256" key="3">
    <source>
        <dbReference type="ARBA" id="ARBA00004733"/>
    </source>
</evidence>
<evidence type="ECO:0000259" key="13">
    <source>
        <dbReference type="Pfam" id="PF00291"/>
    </source>
</evidence>
<dbReference type="InterPro" id="IPR006653">
    <property type="entry name" value="Trp_synth_b_CS"/>
</dbReference>
<evidence type="ECO:0000256" key="6">
    <source>
        <dbReference type="ARBA" id="ARBA00012043"/>
    </source>
</evidence>
<dbReference type="AlphaFoldDB" id="A0A5E3ZY35"/>
<evidence type="ECO:0000256" key="5">
    <source>
        <dbReference type="ARBA" id="ARBA00011270"/>
    </source>
</evidence>
<dbReference type="EC" id="4.2.1.20" evidence="6"/>
<evidence type="ECO:0000256" key="4">
    <source>
        <dbReference type="ARBA" id="ARBA00009982"/>
    </source>
</evidence>
<accession>A0A5E3ZY35</accession>
<comment type="pathway">
    <text evidence="3">Amino-acid biosynthesis; L-tryptophan biosynthesis; L-tryptophan from chorismate: step 5/5.</text>
</comment>
<evidence type="ECO:0000256" key="1">
    <source>
        <dbReference type="ARBA" id="ARBA00001933"/>
    </source>
</evidence>
<evidence type="ECO:0000256" key="11">
    <source>
        <dbReference type="ARBA" id="ARBA00023239"/>
    </source>
</evidence>
<dbReference type="GO" id="GO:0004834">
    <property type="term" value="F:tryptophan synthase activity"/>
    <property type="evidence" value="ECO:0007669"/>
    <property type="project" value="UniProtKB-EC"/>
</dbReference>
<dbReference type="Gene3D" id="3.40.50.1100">
    <property type="match status" value="2"/>
</dbReference>
<evidence type="ECO:0000256" key="9">
    <source>
        <dbReference type="ARBA" id="ARBA00022898"/>
    </source>
</evidence>
<evidence type="ECO:0000313" key="15">
    <source>
        <dbReference type="Proteomes" id="UP000324288"/>
    </source>
</evidence>
<feature type="domain" description="Tryptophan synthase beta chain-like PALP" evidence="13">
    <location>
        <begin position="104"/>
        <end position="441"/>
    </location>
</feature>
<dbReference type="Proteomes" id="UP000324288">
    <property type="component" value="Chromosome"/>
</dbReference>
<evidence type="ECO:0000256" key="12">
    <source>
        <dbReference type="ARBA" id="ARBA00049047"/>
    </source>
</evidence>
<dbReference type="PROSITE" id="PS00168">
    <property type="entry name" value="TRP_SYNTHASE_BETA"/>
    <property type="match status" value="1"/>
</dbReference>
<keyword evidence="9" id="KW-0663">Pyridoxal phosphate</keyword>
<protein>
    <recommendedName>
        <fullName evidence="6">tryptophan synthase</fullName>
        <ecNumber evidence="6">4.2.1.20</ecNumber>
    </recommendedName>
</protein>
<dbReference type="InterPro" id="IPR006316">
    <property type="entry name" value="Trp_synth_b-like"/>
</dbReference>
<sequence length="462" mass="50581">MVSATAVAPLKWISPDRDERLSSMTVELSPNTKVILDESEMPTQWYNLNADFPEPCAPHLNPATQEPVTEADLQPLFSAELCRQELTKDRYVEIPEPIRRLYTQWRPSPLYRARRLEETLGTSARIYYKYEGVSPVGSHKTNTALPQAYYNKIEGIEHLTTETGAGQWGAALSYAGAMFDIDVQVWQVRTSYESKPYRRMLMDLYGGRCYSSPTVDTKAGRAMNKKFPGTTGSLGMAISEAVEVALGDDKTHYTLGSVLNHVMLHQTIIGEETLLQLKKFGEEQADYVFGCAGGGSNLAGLSFPFIREIIAGNCTTKVVAVEPASCPSMTEGEFRYDFGDVAHTTPLMKMYTMGADFVPDPIHAGGLRYHGMAPMVSHAYHLGLMDAMALPQETTFKAGRLLARTEGIVPAPESTHALAGALLEARKHQGTPGSGPSIVIGLSGHGLLDMPSYAQVGMLESF</sequence>